<dbReference type="CDD" id="cd00172">
    <property type="entry name" value="serpin"/>
    <property type="match status" value="1"/>
</dbReference>
<dbReference type="WBParaSite" id="sdigi.contig1307.g10321.t1">
    <property type="protein sequence ID" value="sdigi.contig1307.g10321.t1"/>
    <property type="gene ID" value="sdigi.contig1307.g10321"/>
</dbReference>
<dbReference type="PANTHER" id="PTHR11461">
    <property type="entry name" value="SERINE PROTEASE INHIBITOR, SERPIN"/>
    <property type="match status" value="1"/>
</dbReference>
<dbReference type="GO" id="GO:0004867">
    <property type="term" value="F:serine-type endopeptidase inhibitor activity"/>
    <property type="evidence" value="ECO:0007669"/>
    <property type="project" value="InterPro"/>
</dbReference>
<organism evidence="4 5">
    <name type="scientific">Setaria digitata</name>
    <dbReference type="NCBI Taxonomy" id="48799"/>
    <lineage>
        <taxon>Eukaryota</taxon>
        <taxon>Metazoa</taxon>
        <taxon>Ecdysozoa</taxon>
        <taxon>Nematoda</taxon>
        <taxon>Chromadorea</taxon>
        <taxon>Rhabditida</taxon>
        <taxon>Spirurina</taxon>
        <taxon>Spiruromorpha</taxon>
        <taxon>Filarioidea</taxon>
        <taxon>Setariidae</taxon>
        <taxon>Setaria</taxon>
    </lineage>
</organism>
<dbReference type="SMART" id="SM00093">
    <property type="entry name" value="SERPIN"/>
    <property type="match status" value="1"/>
</dbReference>
<evidence type="ECO:0000313" key="4">
    <source>
        <dbReference type="Proteomes" id="UP000887581"/>
    </source>
</evidence>
<accession>A0A915PKW1</accession>
<name>A0A915PKW1_9BILA</name>
<evidence type="ECO:0000256" key="1">
    <source>
        <dbReference type="ARBA" id="ARBA00009500"/>
    </source>
</evidence>
<dbReference type="AlphaFoldDB" id="A0A915PKW1"/>
<dbReference type="InterPro" id="IPR042178">
    <property type="entry name" value="Serpin_sf_1"/>
</dbReference>
<dbReference type="SUPFAM" id="SSF56574">
    <property type="entry name" value="Serpins"/>
    <property type="match status" value="1"/>
</dbReference>
<protein>
    <submittedName>
        <fullName evidence="5">Serpin domain-containing protein</fullName>
    </submittedName>
</protein>
<sequence>MFFREQNYGQFSGHSPCEYAQVDVGVRLLQELAQNGKSVVISPLSVSAALFALYLATNDKTKTQLKKFLGRIIDKQENDYTLSLANRLYVRQDSSVKDGYDRLFQFHFGGEKIRSFSCTEKEQLEVNEWISNRTNNKITHVISSKKIYSLTKMLLVSTIDFKGVWEKQFQKNITQNAPFYISRNETKNMSMMQITDDFPYYEDDFAQVIKLPYIGHKLEMIIILPKIRFGYSDVLRNITAVNLLNYVINAVPTRITLRLPMFQVKGKMNLKKSLKKIGIARIFAEKADFGQLTDDPIYISNVTHAAFIQVDEKGTQSTPAKITELEHSIKKADMLFSVDHPFLFAVVKDATTVLFAGQYVT</sequence>
<dbReference type="InterPro" id="IPR036186">
    <property type="entry name" value="Serpin_sf"/>
</dbReference>
<dbReference type="Gene3D" id="2.30.39.10">
    <property type="entry name" value="Alpha-1-antitrypsin, domain 1"/>
    <property type="match status" value="1"/>
</dbReference>
<dbReference type="PANTHER" id="PTHR11461:SF211">
    <property type="entry name" value="GH10112P-RELATED"/>
    <property type="match status" value="1"/>
</dbReference>
<dbReference type="InterPro" id="IPR023795">
    <property type="entry name" value="Serpin_CS"/>
</dbReference>
<dbReference type="GO" id="GO:0005615">
    <property type="term" value="C:extracellular space"/>
    <property type="evidence" value="ECO:0007669"/>
    <property type="project" value="InterPro"/>
</dbReference>
<keyword evidence="4" id="KW-1185">Reference proteome</keyword>
<feature type="domain" description="Serpin" evidence="3">
    <location>
        <begin position="26"/>
        <end position="360"/>
    </location>
</feature>
<comment type="similarity">
    <text evidence="1 2">Belongs to the serpin family.</text>
</comment>
<dbReference type="InterPro" id="IPR023796">
    <property type="entry name" value="Serpin_dom"/>
</dbReference>
<dbReference type="InterPro" id="IPR042185">
    <property type="entry name" value="Serpin_sf_2"/>
</dbReference>
<reference evidence="5" key="1">
    <citation type="submission" date="2022-11" db="UniProtKB">
        <authorList>
            <consortium name="WormBaseParasite"/>
        </authorList>
    </citation>
    <scope>IDENTIFICATION</scope>
</reference>
<dbReference type="Pfam" id="PF00079">
    <property type="entry name" value="Serpin"/>
    <property type="match status" value="1"/>
</dbReference>
<evidence type="ECO:0000259" key="3">
    <source>
        <dbReference type="SMART" id="SM00093"/>
    </source>
</evidence>
<dbReference type="InterPro" id="IPR000215">
    <property type="entry name" value="Serpin_fam"/>
</dbReference>
<dbReference type="Proteomes" id="UP000887581">
    <property type="component" value="Unplaced"/>
</dbReference>
<evidence type="ECO:0000256" key="2">
    <source>
        <dbReference type="RuleBase" id="RU000411"/>
    </source>
</evidence>
<dbReference type="Gene3D" id="3.30.497.10">
    <property type="entry name" value="Antithrombin, subunit I, domain 2"/>
    <property type="match status" value="1"/>
</dbReference>
<evidence type="ECO:0000313" key="5">
    <source>
        <dbReference type="WBParaSite" id="sdigi.contig1307.g10321.t1"/>
    </source>
</evidence>
<dbReference type="PROSITE" id="PS00284">
    <property type="entry name" value="SERPIN"/>
    <property type="match status" value="1"/>
</dbReference>
<proteinExistence type="inferred from homology"/>